<dbReference type="EMBL" id="AWWV01005490">
    <property type="protein sequence ID" value="OMP05153.1"/>
    <property type="molecule type" value="Genomic_DNA"/>
</dbReference>
<gene>
    <name evidence="1" type="ORF">CCACVL1_02040</name>
</gene>
<accession>A0A1R3KDI8</accession>
<dbReference type="AlphaFoldDB" id="A0A1R3KDI8"/>
<comment type="caution">
    <text evidence="1">The sequence shown here is derived from an EMBL/GenBank/DDBJ whole genome shotgun (WGS) entry which is preliminary data.</text>
</comment>
<evidence type="ECO:0000313" key="1">
    <source>
        <dbReference type="EMBL" id="OMP05153.1"/>
    </source>
</evidence>
<proteinExistence type="predicted"/>
<dbReference type="Gramene" id="OMP05153">
    <property type="protein sequence ID" value="OMP05153"/>
    <property type="gene ID" value="CCACVL1_02040"/>
</dbReference>
<sequence>MTHKANQWIVRESSPFAYHKKKGTAYDGRGATLSS</sequence>
<protein>
    <submittedName>
        <fullName evidence="1">Uncharacterized protein</fullName>
    </submittedName>
</protein>
<keyword evidence="2" id="KW-1185">Reference proteome</keyword>
<dbReference type="Proteomes" id="UP000188268">
    <property type="component" value="Unassembled WGS sequence"/>
</dbReference>
<organism evidence="1 2">
    <name type="scientific">Corchorus capsularis</name>
    <name type="common">Jute</name>
    <dbReference type="NCBI Taxonomy" id="210143"/>
    <lineage>
        <taxon>Eukaryota</taxon>
        <taxon>Viridiplantae</taxon>
        <taxon>Streptophyta</taxon>
        <taxon>Embryophyta</taxon>
        <taxon>Tracheophyta</taxon>
        <taxon>Spermatophyta</taxon>
        <taxon>Magnoliopsida</taxon>
        <taxon>eudicotyledons</taxon>
        <taxon>Gunneridae</taxon>
        <taxon>Pentapetalae</taxon>
        <taxon>rosids</taxon>
        <taxon>malvids</taxon>
        <taxon>Malvales</taxon>
        <taxon>Malvaceae</taxon>
        <taxon>Grewioideae</taxon>
        <taxon>Apeibeae</taxon>
        <taxon>Corchorus</taxon>
    </lineage>
</organism>
<evidence type="ECO:0000313" key="2">
    <source>
        <dbReference type="Proteomes" id="UP000188268"/>
    </source>
</evidence>
<name>A0A1R3KDI8_COCAP</name>
<reference evidence="1 2" key="1">
    <citation type="submission" date="2013-09" db="EMBL/GenBank/DDBJ databases">
        <title>Corchorus capsularis genome sequencing.</title>
        <authorList>
            <person name="Alam M."/>
            <person name="Haque M.S."/>
            <person name="Islam M.S."/>
            <person name="Emdad E.M."/>
            <person name="Islam M.M."/>
            <person name="Ahmed B."/>
            <person name="Halim A."/>
            <person name="Hossen Q.M.M."/>
            <person name="Hossain M.Z."/>
            <person name="Ahmed R."/>
            <person name="Khan M.M."/>
            <person name="Islam R."/>
            <person name="Rashid M.M."/>
            <person name="Khan S.A."/>
            <person name="Rahman M.S."/>
            <person name="Alam M."/>
        </authorList>
    </citation>
    <scope>NUCLEOTIDE SEQUENCE [LARGE SCALE GENOMIC DNA]</scope>
    <source>
        <strain evidence="2">cv. CVL-1</strain>
        <tissue evidence="1">Whole seedling</tissue>
    </source>
</reference>